<feature type="transmembrane region" description="Helical" evidence="1">
    <location>
        <begin position="516"/>
        <end position="536"/>
    </location>
</feature>
<feature type="transmembrane region" description="Helical" evidence="1">
    <location>
        <begin position="472"/>
        <end position="496"/>
    </location>
</feature>
<comment type="caution">
    <text evidence="2">The sequence shown here is derived from an EMBL/GenBank/DDBJ whole genome shotgun (WGS) entry which is preliminary data.</text>
</comment>
<gene>
    <name evidence="2" type="ORF">WJX64_10630</name>
</gene>
<sequence length="545" mass="55878">MSGLGSLLRQRFRRDRIQLLVWVLGFAALASVGHSAVSQSYGTPKDRAGVIVLLEQTPSVLVLRGTPQGTQTDAFQFMLLFAFLGVMIGLMATFLAVRHTRGDEEQGRAELVESTPAGRITPLIATALEGVIAVAAIGIVNAAGFVLYGADAGAAVLAGLALASVGLCFLGIGLLSAQIMRTSRGANGLAAALVAAAYMVRGIGDATGTVDSDDPLSMTAGWVSWLSPIGWGQRTSPFSDPTVWPALLGVALGAIAFAGALALRSSRDIDSSIIRERAGRAQAHATLAGPIALVWRQLRNPTIGWLVAAALFGLLVGSLSETLTASAPADVKENLGDTVGSIAGPNAHGDLVDLFIVAMFSVIGAIAAVCAVQSVARARQDEANGTAEIVLSTAVSRIRWFVAYLVIAVVSTVLVVGVAVLGAIAGAAGAGAPSGTVDTITSAALAQLPAVFLLLALVALVFALLPRLTIGLGWTLLLLAILIGQFGGLFGLPDWARDLSPFSHTPVVTEANADWGPAWVMLGLAVVVAAASVLLVRRRDVALGG</sequence>
<reference evidence="2 3" key="1">
    <citation type="submission" date="2024-03" db="EMBL/GenBank/DDBJ databases">
        <title>YIM 134122 draft genome.</title>
        <authorList>
            <person name="Zuo S."/>
            <person name="Xiong L."/>
        </authorList>
    </citation>
    <scope>NUCLEOTIDE SEQUENCE [LARGE SCALE GENOMIC DNA]</scope>
    <source>
        <strain evidence="2 3">YIM 134122</strain>
    </source>
</reference>
<proteinExistence type="predicted"/>
<protein>
    <submittedName>
        <fullName evidence="2">Polyketide antibiotic transporter</fullName>
    </submittedName>
</protein>
<dbReference type="EMBL" id="JBCLVG010000002">
    <property type="protein sequence ID" value="MEN1947003.1"/>
    <property type="molecule type" value="Genomic_DNA"/>
</dbReference>
<keyword evidence="3" id="KW-1185">Reference proteome</keyword>
<feature type="transmembrane region" description="Helical" evidence="1">
    <location>
        <begin position="187"/>
        <end position="204"/>
    </location>
</feature>
<feature type="transmembrane region" description="Helical" evidence="1">
    <location>
        <begin position="243"/>
        <end position="263"/>
    </location>
</feature>
<feature type="transmembrane region" description="Helical" evidence="1">
    <location>
        <begin position="354"/>
        <end position="372"/>
    </location>
</feature>
<organism evidence="2 3">
    <name type="scientific">Leifsonia stereocauli</name>
    <dbReference type="NCBI Taxonomy" id="3134136"/>
    <lineage>
        <taxon>Bacteria</taxon>
        <taxon>Bacillati</taxon>
        <taxon>Actinomycetota</taxon>
        <taxon>Actinomycetes</taxon>
        <taxon>Micrococcales</taxon>
        <taxon>Microbacteriaceae</taxon>
        <taxon>Leifsonia</taxon>
    </lineage>
</organism>
<feature type="transmembrane region" description="Helical" evidence="1">
    <location>
        <begin position="74"/>
        <end position="97"/>
    </location>
</feature>
<name>A0ABU9W561_9MICO</name>
<feature type="transmembrane region" description="Helical" evidence="1">
    <location>
        <begin position="303"/>
        <end position="320"/>
    </location>
</feature>
<feature type="transmembrane region" description="Helical" evidence="1">
    <location>
        <begin position="123"/>
        <end position="148"/>
    </location>
</feature>
<feature type="transmembrane region" description="Helical" evidence="1">
    <location>
        <begin position="154"/>
        <end position="175"/>
    </location>
</feature>
<feature type="transmembrane region" description="Helical" evidence="1">
    <location>
        <begin position="444"/>
        <end position="465"/>
    </location>
</feature>
<evidence type="ECO:0000313" key="3">
    <source>
        <dbReference type="Proteomes" id="UP001425155"/>
    </source>
</evidence>
<keyword evidence="1" id="KW-0472">Membrane</keyword>
<keyword evidence="1" id="KW-1133">Transmembrane helix</keyword>
<dbReference type="Proteomes" id="UP001425155">
    <property type="component" value="Unassembled WGS sequence"/>
</dbReference>
<accession>A0ABU9W561</accession>
<keyword evidence="1" id="KW-0812">Transmembrane</keyword>
<evidence type="ECO:0000256" key="1">
    <source>
        <dbReference type="SAM" id="Phobius"/>
    </source>
</evidence>
<feature type="transmembrane region" description="Helical" evidence="1">
    <location>
        <begin position="401"/>
        <end position="424"/>
    </location>
</feature>
<evidence type="ECO:0000313" key="2">
    <source>
        <dbReference type="EMBL" id="MEN1947003.1"/>
    </source>
</evidence>
<dbReference type="RefSeq" id="WP_342113833.1">
    <property type="nucleotide sequence ID" value="NZ_JBCAUN010000002.1"/>
</dbReference>